<protein>
    <submittedName>
        <fullName evidence="1">Uncharacterized protein</fullName>
    </submittedName>
</protein>
<dbReference type="EMBL" id="KB446555">
    <property type="protein sequence ID" value="EME87847.1"/>
    <property type="molecule type" value="Genomic_DNA"/>
</dbReference>
<sequence length="102" mass="11463">MDGTRRSIHELRQAASFPISRRAPVSACDTKFRHESNLTGTQGQARGGLQHLSEAIRLVTRYLRETNGFVSGVTWSERARSMIYTGGDYACREDWSKSNCLP</sequence>
<dbReference type="GeneID" id="19331965"/>
<proteinExistence type="predicted"/>
<evidence type="ECO:0000313" key="2">
    <source>
        <dbReference type="Proteomes" id="UP000016932"/>
    </source>
</evidence>
<gene>
    <name evidence="1" type="ORF">MYCFIDRAFT_159038</name>
</gene>
<dbReference type="AlphaFoldDB" id="N1QAB6"/>
<keyword evidence="2" id="KW-1185">Reference proteome</keyword>
<dbReference type="Proteomes" id="UP000016932">
    <property type="component" value="Unassembled WGS sequence"/>
</dbReference>
<name>N1QAB6_PSEFD</name>
<evidence type="ECO:0000313" key="1">
    <source>
        <dbReference type="EMBL" id="EME87847.1"/>
    </source>
</evidence>
<dbReference type="VEuPathDB" id="FungiDB:MYCFIDRAFT_159038"/>
<dbReference type="KEGG" id="pfj:MYCFIDRAFT_159038"/>
<accession>N1QAB6</accession>
<organism evidence="1 2">
    <name type="scientific">Pseudocercospora fijiensis (strain CIRAD86)</name>
    <name type="common">Black leaf streak disease fungus</name>
    <name type="synonym">Mycosphaerella fijiensis</name>
    <dbReference type="NCBI Taxonomy" id="383855"/>
    <lineage>
        <taxon>Eukaryota</taxon>
        <taxon>Fungi</taxon>
        <taxon>Dikarya</taxon>
        <taxon>Ascomycota</taxon>
        <taxon>Pezizomycotina</taxon>
        <taxon>Dothideomycetes</taxon>
        <taxon>Dothideomycetidae</taxon>
        <taxon>Mycosphaerellales</taxon>
        <taxon>Mycosphaerellaceae</taxon>
        <taxon>Pseudocercospora</taxon>
    </lineage>
</organism>
<dbReference type="RefSeq" id="XP_007921141.1">
    <property type="nucleotide sequence ID" value="XM_007922950.1"/>
</dbReference>
<dbReference type="HOGENOM" id="CLU_2278669_0_0_1"/>
<reference evidence="1 2" key="1">
    <citation type="journal article" date="2012" name="PLoS Pathog.">
        <title>Diverse lifestyles and strategies of plant pathogenesis encoded in the genomes of eighteen Dothideomycetes fungi.</title>
        <authorList>
            <person name="Ohm R.A."/>
            <person name="Feau N."/>
            <person name="Henrissat B."/>
            <person name="Schoch C.L."/>
            <person name="Horwitz B.A."/>
            <person name="Barry K.W."/>
            <person name="Condon B.J."/>
            <person name="Copeland A.C."/>
            <person name="Dhillon B."/>
            <person name="Glaser F."/>
            <person name="Hesse C.N."/>
            <person name="Kosti I."/>
            <person name="LaButti K."/>
            <person name="Lindquist E.A."/>
            <person name="Lucas S."/>
            <person name="Salamov A.A."/>
            <person name="Bradshaw R.E."/>
            <person name="Ciuffetti L."/>
            <person name="Hamelin R.C."/>
            <person name="Kema G.H.J."/>
            <person name="Lawrence C."/>
            <person name="Scott J.A."/>
            <person name="Spatafora J.W."/>
            <person name="Turgeon B.G."/>
            <person name="de Wit P.J.G.M."/>
            <person name="Zhong S."/>
            <person name="Goodwin S.B."/>
            <person name="Grigoriev I.V."/>
        </authorList>
    </citation>
    <scope>NUCLEOTIDE SEQUENCE [LARGE SCALE GENOMIC DNA]</scope>
    <source>
        <strain evidence="1 2">CIRAD86</strain>
    </source>
</reference>